<dbReference type="PRINTS" id="PR00502">
    <property type="entry name" value="NUDIXFAMILY"/>
</dbReference>
<evidence type="ECO:0000256" key="2">
    <source>
        <dbReference type="ARBA" id="ARBA00005582"/>
    </source>
</evidence>
<dbReference type="PROSITE" id="PS51462">
    <property type="entry name" value="NUDIX"/>
    <property type="match status" value="1"/>
</dbReference>
<comment type="cofactor">
    <cofactor evidence="1">
        <name>Mg(2+)</name>
        <dbReference type="ChEBI" id="CHEBI:18420"/>
    </cofactor>
</comment>
<evidence type="ECO:0000256" key="3">
    <source>
        <dbReference type="ARBA" id="ARBA00022801"/>
    </source>
</evidence>
<dbReference type="InterPro" id="IPR015797">
    <property type="entry name" value="NUDIX_hydrolase-like_dom_sf"/>
</dbReference>
<dbReference type="PANTHER" id="PTHR43046:SF14">
    <property type="entry name" value="MUTT_NUDIX FAMILY PROTEIN"/>
    <property type="match status" value="1"/>
</dbReference>
<dbReference type="Pfam" id="PF00293">
    <property type="entry name" value="NUDIX"/>
    <property type="match status" value="1"/>
</dbReference>
<organism evidence="6 7">
    <name type="scientific">Micromonospora pallida</name>
    <dbReference type="NCBI Taxonomy" id="145854"/>
    <lineage>
        <taxon>Bacteria</taxon>
        <taxon>Bacillati</taxon>
        <taxon>Actinomycetota</taxon>
        <taxon>Actinomycetes</taxon>
        <taxon>Micromonosporales</taxon>
        <taxon>Micromonosporaceae</taxon>
        <taxon>Micromonospora</taxon>
    </lineage>
</organism>
<evidence type="ECO:0000313" key="7">
    <source>
        <dbReference type="Proteomes" id="UP000198959"/>
    </source>
</evidence>
<gene>
    <name evidence="6" type="ORF">GA0074692_4515</name>
</gene>
<reference evidence="7" key="1">
    <citation type="submission" date="2016-06" db="EMBL/GenBank/DDBJ databases">
        <authorList>
            <person name="Varghese N."/>
            <person name="Submissions Spin"/>
        </authorList>
    </citation>
    <scope>NUCLEOTIDE SEQUENCE [LARGE SCALE GENOMIC DNA]</scope>
    <source>
        <strain evidence="7">DSM 43817</strain>
    </source>
</reference>
<dbReference type="PANTHER" id="PTHR43046">
    <property type="entry name" value="GDP-MANNOSE MANNOSYL HYDROLASE"/>
    <property type="match status" value="1"/>
</dbReference>
<dbReference type="GO" id="GO:0016787">
    <property type="term" value="F:hydrolase activity"/>
    <property type="evidence" value="ECO:0007669"/>
    <property type="project" value="UniProtKB-KW"/>
</dbReference>
<evidence type="ECO:0000256" key="1">
    <source>
        <dbReference type="ARBA" id="ARBA00001946"/>
    </source>
</evidence>
<keyword evidence="3 4" id="KW-0378">Hydrolase</keyword>
<evidence type="ECO:0000259" key="5">
    <source>
        <dbReference type="PROSITE" id="PS51462"/>
    </source>
</evidence>
<dbReference type="PROSITE" id="PS00893">
    <property type="entry name" value="NUDIX_BOX"/>
    <property type="match status" value="1"/>
</dbReference>
<evidence type="ECO:0000256" key="4">
    <source>
        <dbReference type="RuleBase" id="RU003476"/>
    </source>
</evidence>
<comment type="similarity">
    <text evidence="2 4">Belongs to the Nudix hydrolase family.</text>
</comment>
<name>A0A1C6T5M6_9ACTN</name>
<dbReference type="Proteomes" id="UP000198959">
    <property type="component" value="Unassembled WGS sequence"/>
</dbReference>
<dbReference type="InterPro" id="IPR020476">
    <property type="entry name" value="Nudix_hydrolase"/>
</dbReference>
<dbReference type="AlphaFoldDB" id="A0A1C6T5M6"/>
<evidence type="ECO:0000313" key="6">
    <source>
        <dbReference type="EMBL" id="SCL36987.1"/>
    </source>
</evidence>
<dbReference type="STRING" id="145854.GA0074692_4515"/>
<protein>
    <submittedName>
        <fullName evidence="6">8-oxo-dGTP diphosphatase</fullName>
    </submittedName>
</protein>
<keyword evidence="7" id="KW-1185">Reference proteome</keyword>
<dbReference type="Gene3D" id="3.90.79.10">
    <property type="entry name" value="Nucleoside Triphosphate Pyrophosphohydrolase"/>
    <property type="match status" value="1"/>
</dbReference>
<dbReference type="EMBL" id="FMHW01000002">
    <property type="protein sequence ID" value="SCL36987.1"/>
    <property type="molecule type" value="Genomic_DNA"/>
</dbReference>
<feature type="domain" description="Nudix hydrolase" evidence="5">
    <location>
        <begin position="14"/>
        <end position="145"/>
    </location>
</feature>
<proteinExistence type="inferred from homology"/>
<sequence>MPDDDDAVPAASAVRVQLVIGIVRRDGEVLLVRERLGRDGELLWSLPGGGAQTGELLHEALRREMREETGLLVGDPVGTAFLVHVDSPQHPSAIAMAFELAEWEGTLASHDDEVTEARFFPVEEAIALVGELPSDAQRDPIVGYLSGTVVPGTTWLYRTSEGRDTLLARW</sequence>
<dbReference type="RefSeq" id="WP_245730416.1">
    <property type="nucleotide sequence ID" value="NZ_FMHW01000002.1"/>
</dbReference>
<dbReference type="InterPro" id="IPR020084">
    <property type="entry name" value="NUDIX_hydrolase_CS"/>
</dbReference>
<accession>A0A1C6T5M6</accession>
<dbReference type="InterPro" id="IPR000086">
    <property type="entry name" value="NUDIX_hydrolase_dom"/>
</dbReference>
<dbReference type="SUPFAM" id="SSF55811">
    <property type="entry name" value="Nudix"/>
    <property type="match status" value="1"/>
</dbReference>